<dbReference type="PANTHER" id="PTHR10890">
    <property type="entry name" value="CYSTEINYL-TRNA SYNTHETASE"/>
    <property type="match status" value="1"/>
</dbReference>
<dbReference type="InterPro" id="IPR032678">
    <property type="entry name" value="tRNA-synt_1_cat_dom"/>
</dbReference>
<evidence type="ECO:0000256" key="1">
    <source>
        <dbReference type="ARBA" id="ARBA00022598"/>
    </source>
</evidence>
<accession>A0A6J6K2W8</accession>
<keyword evidence="3" id="KW-0067">ATP-binding</keyword>
<evidence type="ECO:0000313" key="5">
    <source>
        <dbReference type="EMBL" id="CAB4642733.1"/>
    </source>
</evidence>
<reference evidence="5" key="1">
    <citation type="submission" date="2020-05" db="EMBL/GenBank/DDBJ databases">
        <authorList>
            <person name="Chiriac C."/>
            <person name="Salcher M."/>
            <person name="Ghai R."/>
            <person name="Kavagutti S V."/>
        </authorList>
    </citation>
    <scope>NUCLEOTIDE SEQUENCE</scope>
</reference>
<dbReference type="AlphaFoldDB" id="A0A6J6K2W8"/>
<keyword evidence="1" id="KW-0436">Ligase</keyword>
<dbReference type="GO" id="GO:0004817">
    <property type="term" value="F:cysteine-tRNA ligase activity"/>
    <property type="evidence" value="ECO:0007669"/>
    <property type="project" value="TreeGrafter"/>
</dbReference>
<dbReference type="Gene3D" id="3.40.50.620">
    <property type="entry name" value="HUPs"/>
    <property type="match status" value="1"/>
</dbReference>
<evidence type="ECO:0000256" key="2">
    <source>
        <dbReference type="ARBA" id="ARBA00022741"/>
    </source>
</evidence>
<dbReference type="GO" id="GO:0005829">
    <property type="term" value="C:cytosol"/>
    <property type="evidence" value="ECO:0007669"/>
    <property type="project" value="TreeGrafter"/>
</dbReference>
<feature type="domain" description="tRNA synthetases class I catalytic" evidence="4">
    <location>
        <begin position="35"/>
        <end position="333"/>
    </location>
</feature>
<gene>
    <name evidence="5" type="ORF">UFOPK2234_00011</name>
</gene>
<dbReference type="PRINTS" id="PR00983">
    <property type="entry name" value="TRNASYNTHCYS"/>
</dbReference>
<dbReference type="SUPFAM" id="SSF52374">
    <property type="entry name" value="Nucleotidylyl transferase"/>
    <property type="match status" value="1"/>
</dbReference>
<dbReference type="InterPro" id="IPR024909">
    <property type="entry name" value="Cys-tRNA/MSH_ligase"/>
</dbReference>
<evidence type="ECO:0000256" key="3">
    <source>
        <dbReference type="ARBA" id="ARBA00022840"/>
    </source>
</evidence>
<organism evidence="5">
    <name type="scientific">freshwater metagenome</name>
    <dbReference type="NCBI Taxonomy" id="449393"/>
    <lineage>
        <taxon>unclassified sequences</taxon>
        <taxon>metagenomes</taxon>
        <taxon>ecological metagenomes</taxon>
    </lineage>
</organism>
<name>A0A6J6K2W8_9ZZZZ</name>
<dbReference type="Pfam" id="PF01406">
    <property type="entry name" value="tRNA-synt_1e"/>
    <property type="match status" value="1"/>
</dbReference>
<dbReference type="GO" id="GO:0005524">
    <property type="term" value="F:ATP binding"/>
    <property type="evidence" value="ECO:0007669"/>
    <property type="project" value="UniProtKB-KW"/>
</dbReference>
<dbReference type="PANTHER" id="PTHR10890:SF3">
    <property type="entry name" value="CYSTEINE--TRNA LIGASE, CYTOPLASMIC"/>
    <property type="match status" value="1"/>
</dbReference>
<dbReference type="EMBL" id="CAEZWG010000001">
    <property type="protein sequence ID" value="CAB4642733.1"/>
    <property type="molecule type" value="Genomic_DNA"/>
</dbReference>
<evidence type="ECO:0000259" key="4">
    <source>
        <dbReference type="Pfam" id="PF01406"/>
    </source>
</evidence>
<dbReference type="GO" id="GO:0006423">
    <property type="term" value="P:cysteinyl-tRNA aminoacylation"/>
    <property type="evidence" value="ECO:0007669"/>
    <property type="project" value="TreeGrafter"/>
</dbReference>
<protein>
    <submittedName>
        <fullName evidence="5">Unannotated protein</fullName>
    </submittedName>
</protein>
<keyword evidence="2" id="KW-0547">Nucleotide-binding</keyword>
<proteinExistence type="predicted"/>
<dbReference type="Gene3D" id="1.20.120.640">
    <property type="entry name" value="Anticodon-binding domain of a subclass of class I aminoacyl-tRNA synthetases"/>
    <property type="match status" value="1"/>
</dbReference>
<sequence length="407" mass="45595">MNAWPSISITPFKNLNFPQLKIKDSNKGEVAVNSNAVFRMYVCGITPYDATHLGHAATYLAFDLINRYQILAGLDVHFVENITDVDDPLLVRAIRDNVDWQDLANQQIDLFKSDMSALRVIPPKDFIKVTESLPIIENFIKKLDSNGYLYSLEGDYYFAVSEFLSTLPMTIEEAVKIFAERGGDPERTGKKHKLDPLVWSANTGSDPGWSSPYGFGRPGWHIECTAIACKYLDDGVSDPIINLQGGGSDLIFPHHFMSAQIIKAAYGRNFSELFVHTAMISLQGEKMSKSKGNLVFVSKLLEQGVDPMVIRWALLKGHYQDDRSWSEDLLNQAEIEVNQVRQALAQTEVVESEQLIQDILVDLSNNLDTPSALKRLLDWSIKSKSWGTINQSGTVSRFIDFTLGLAL</sequence>
<dbReference type="InterPro" id="IPR014729">
    <property type="entry name" value="Rossmann-like_a/b/a_fold"/>
</dbReference>